<keyword evidence="2" id="KW-0472">Membrane</keyword>
<comment type="caution">
    <text evidence="3">The sequence shown here is derived from an EMBL/GenBank/DDBJ whole genome shotgun (WGS) entry which is preliminary data.</text>
</comment>
<feature type="compositionally biased region" description="Basic residues" evidence="1">
    <location>
        <begin position="63"/>
        <end position="73"/>
    </location>
</feature>
<reference evidence="3" key="2">
    <citation type="submission" date="2020-09" db="EMBL/GenBank/DDBJ databases">
        <authorList>
            <person name="Sun Q."/>
            <person name="Ohkuma M."/>
        </authorList>
    </citation>
    <scope>NUCLEOTIDE SEQUENCE</scope>
    <source>
        <strain evidence="3">JCM 4637</strain>
    </source>
</reference>
<organism evidence="3 4">
    <name type="scientific">Streptomyces finlayi</name>
    <dbReference type="NCBI Taxonomy" id="67296"/>
    <lineage>
        <taxon>Bacteria</taxon>
        <taxon>Bacillati</taxon>
        <taxon>Actinomycetota</taxon>
        <taxon>Actinomycetes</taxon>
        <taxon>Kitasatosporales</taxon>
        <taxon>Streptomycetaceae</taxon>
        <taxon>Streptomyces</taxon>
    </lineage>
</organism>
<protein>
    <submittedName>
        <fullName evidence="3">Uncharacterized protein</fullName>
    </submittedName>
</protein>
<gene>
    <name evidence="3" type="ORF">GCM10010334_82210</name>
</gene>
<name>A0A918X9S5_9ACTN</name>
<feature type="region of interest" description="Disordered" evidence="1">
    <location>
        <begin position="53"/>
        <end position="73"/>
    </location>
</feature>
<evidence type="ECO:0000256" key="2">
    <source>
        <dbReference type="SAM" id="Phobius"/>
    </source>
</evidence>
<keyword evidence="2" id="KW-0812">Transmembrane</keyword>
<accession>A0A918X9S5</accession>
<evidence type="ECO:0000313" key="3">
    <source>
        <dbReference type="EMBL" id="GHD18921.1"/>
    </source>
</evidence>
<dbReference type="Proteomes" id="UP000638353">
    <property type="component" value="Unassembled WGS sequence"/>
</dbReference>
<evidence type="ECO:0000313" key="4">
    <source>
        <dbReference type="Proteomes" id="UP000638353"/>
    </source>
</evidence>
<dbReference type="AlphaFoldDB" id="A0A918X9S5"/>
<feature type="transmembrane region" description="Helical" evidence="2">
    <location>
        <begin position="17"/>
        <end position="34"/>
    </location>
</feature>
<reference evidence="3" key="1">
    <citation type="journal article" date="2014" name="Int. J. Syst. Evol. Microbiol.">
        <title>Complete genome sequence of Corynebacterium casei LMG S-19264T (=DSM 44701T), isolated from a smear-ripened cheese.</title>
        <authorList>
            <consortium name="US DOE Joint Genome Institute (JGI-PGF)"/>
            <person name="Walter F."/>
            <person name="Albersmeier A."/>
            <person name="Kalinowski J."/>
            <person name="Ruckert C."/>
        </authorList>
    </citation>
    <scope>NUCLEOTIDE SEQUENCE</scope>
    <source>
        <strain evidence="3">JCM 4637</strain>
    </source>
</reference>
<dbReference type="EMBL" id="BMVC01000031">
    <property type="protein sequence ID" value="GHD18921.1"/>
    <property type="molecule type" value="Genomic_DNA"/>
</dbReference>
<sequence>MRTSWLETVLVHVGENWGFWLYFCLTLPLLVDFYRKRARTALDQAVERRMQEAQERVPQAATARHKGHKAERR</sequence>
<evidence type="ECO:0000256" key="1">
    <source>
        <dbReference type="SAM" id="MobiDB-lite"/>
    </source>
</evidence>
<proteinExistence type="predicted"/>
<dbReference type="RefSeq" id="WP_189828420.1">
    <property type="nucleotide sequence ID" value="NZ_BMVC01000031.1"/>
</dbReference>
<keyword evidence="2" id="KW-1133">Transmembrane helix</keyword>